<dbReference type="PANTHER" id="PTHR28620:SF1">
    <property type="entry name" value="CENP-V_GFA DOMAIN-CONTAINING PROTEIN"/>
    <property type="match status" value="1"/>
</dbReference>
<dbReference type="Proteomes" id="UP001291309">
    <property type="component" value="Unassembled WGS sequence"/>
</dbReference>
<dbReference type="Gene3D" id="2.170.150.70">
    <property type="match status" value="1"/>
</dbReference>
<evidence type="ECO:0000256" key="1">
    <source>
        <dbReference type="ARBA" id="ARBA00005495"/>
    </source>
</evidence>
<gene>
    <name evidence="5" type="ORF">SYV04_14990</name>
</gene>
<evidence type="ECO:0000313" key="5">
    <source>
        <dbReference type="EMBL" id="MDY7227718.1"/>
    </source>
</evidence>
<dbReference type="Pfam" id="PF04828">
    <property type="entry name" value="GFA"/>
    <property type="match status" value="1"/>
</dbReference>
<dbReference type="InterPro" id="IPR006913">
    <property type="entry name" value="CENP-V/GFA"/>
</dbReference>
<organism evidence="5 6">
    <name type="scientific">Hyalangium rubrum</name>
    <dbReference type="NCBI Taxonomy" id="3103134"/>
    <lineage>
        <taxon>Bacteria</taxon>
        <taxon>Pseudomonadati</taxon>
        <taxon>Myxococcota</taxon>
        <taxon>Myxococcia</taxon>
        <taxon>Myxococcales</taxon>
        <taxon>Cystobacterineae</taxon>
        <taxon>Archangiaceae</taxon>
        <taxon>Hyalangium</taxon>
    </lineage>
</organism>
<evidence type="ECO:0000256" key="2">
    <source>
        <dbReference type="ARBA" id="ARBA00022723"/>
    </source>
</evidence>
<protein>
    <submittedName>
        <fullName evidence="5">GFA family protein</fullName>
    </submittedName>
</protein>
<accession>A0ABU5H2M5</accession>
<dbReference type="RefSeq" id="WP_321546432.1">
    <property type="nucleotide sequence ID" value="NZ_JAXIVS010000004.1"/>
</dbReference>
<dbReference type="EMBL" id="JAXIVS010000004">
    <property type="protein sequence ID" value="MDY7227718.1"/>
    <property type="molecule type" value="Genomic_DNA"/>
</dbReference>
<dbReference type="InterPro" id="IPR052355">
    <property type="entry name" value="CENP-V-like"/>
</dbReference>
<evidence type="ECO:0000259" key="4">
    <source>
        <dbReference type="PROSITE" id="PS51891"/>
    </source>
</evidence>
<evidence type="ECO:0000313" key="6">
    <source>
        <dbReference type="Proteomes" id="UP001291309"/>
    </source>
</evidence>
<sequence length="117" mass="12808">MAETYKGGCHCGKVRYEVKLDLNELISCNCSICAKTASILAFVPAQEFKLLSGEDALTDYQFGKKHVHHLFCSTCGIRSFGSGEMPDGRAMRAINVRCLEGVNVDTLKITPFDGKSL</sequence>
<dbReference type="PANTHER" id="PTHR28620">
    <property type="entry name" value="CENTROMERE PROTEIN V"/>
    <property type="match status" value="1"/>
</dbReference>
<keyword evidence="6" id="KW-1185">Reference proteome</keyword>
<name>A0ABU5H2M5_9BACT</name>
<comment type="caution">
    <text evidence="5">The sequence shown here is derived from an EMBL/GenBank/DDBJ whole genome shotgun (WGS) entry which is preliminary data.</text>
</comment>
<feature type="domain" description="CENP-V/GFA" evidence="4">
    <location>
        <begin position="5"/>
        <end position="113"/>
    </location>
</feature>
<dbReference type="PROSITE" id="PS51891">
    <property type="entry name" value="CENP_V_GFA"/>
    <property type="match status" value="1"/>
</dbReference>
<dbReference type="SUPFAM" id="SSF51316">
    <property type="entry name" value="Mss4-like"/>
    <property type="match status" value="1"/>
</dbReference>
<evidence type="ECO:0000256" key="3">
    <source>
        <dbReference type="ARBA" id="ARBA00022833"/>
    </source>
</evidence>
<keyword evidence="2" id="KW-0479">Metal-binding</keyword>
<keyword evidence="3" id="KW-0862">Zinc</keyword>
<dbReference type="InterPro" id="IPR011057">
    <property type="entry name" value="Mss4-like_sf"/>
</dbReference>
<comment type="similarity">
    <text evidence="1">Belongs to the Gfa family.</text>
</comment>
<reference evidence="5 6" key="1">
    <citation type="submission" date="2023-12" db="EMBL/GenBank/DDBJ databases">
        <title>the genome sequence of Hyalangium sp. s54d21.</title>
        <authorList>
            <person name="Zhang X."/>
        </authorList>
    </citation>
    <scope>NUCLEOTIDE SEQUENCE [LARGE SCALE GENOMIC DNA]</scope>
    <source>
        <strain evidence="6">s54d21</strain>
    </source>
</reference>
<proteinExistence type="inferred from homology"/>